<keyword evidence="2" id="KW-1185">Reference proteome</keyword>
<organism evidence="1 2">
    <name type="scientific">Quadrisphaera setariae</name>
    <dbReference type="NCBI Taxonomy" id="2593304"/>
    <lineage>
        <taxon>Bacteria</taxon>
        <taxon>Bacillati</taxon>
        <taxon>Actinomycetota</taxon>
        <taxon>Actinomycetes</taxon>
        <taxon>Kineosporiales</taxon>
        <taxon>Kineosporiaceae</taxon>
        <taxon>Quadrisphaera</taxon>
    </lineage>
</organism>
<reference evidence="1 2" key="1">
    <citation type="submission" date="2019-07" db="EMBL/GenBank/DDBJ databases">
        <title>Quadrisphaera sp. strain DD2A genome sequencing and assembly.</title>
        <authorList>
            <person name="Kim I."/>
        </authorList>
    </citation>
    <scope>NUCLEOTIDE SEQUENCE [LARGE SCALE GENOMIC DNA]</scope>
    <source>
        <strain evidence="1 2">DD2A</strain>
    </source>
</reference>
<sequence length="189" mass="20110">MPDELVVELEQTGYYPQLLADVVLQSLAGEPLVDALVHLETTFDADAVRRHVTVLALTATRLVTAHVDDHDPPETGGAPVAVASSESVPLHDVRSVVVGHRVTAPERHRPGAAPQELTLTVAWGTLSRLDVEPATCGDPECEADHGYTGTMTADDVSLRISADAEGEAAVLAARRFARSLTRATRAPRP</sequence>
<evidence type="ECO:0000313" key="1">
    <source>
        <dbReference type="EMBL" id="TXR51813.1"/>
    </source>
</evidence>
<dbReference type="OrthoDB" id="3725224at2"/>
<comment type="caution">
    <text evidence="1">The sequence shown here is derived from an EMBL/GenBank/DDBJ whole genome shotgun (WGS) entry which is preliminary data.</text>
</comment>
<gene>
    <name evidence="1" type="ORF">FMM08_21165</name>
</gene>
<dbReference type="InterPro" id="IPR046040">
    <property type="entry name" value="DUF5998"/>
</dbReference>
<accession>A0A5C8Z3K9</accession>
<dbReference type="Proteomes" id="UP000321234">
    <property type="component" value="Unassembled WGS sequence"/>
</dbReference>
<evidence type="ECO:0000313" key="2">
    <source>
        <dbReference type="Proteomes" id="UP000321234"/>
    </source>
</evidence>
<dbReference type="AlphaFoldDB" id="A0A5C8Z3K9"/>
<dbReference type="EMBL" id="VKAC01000017">
    <property type="protein sequence ID" value="TXR51813.1"/>
    <property type="molecule type" value="Genomic_DNA"/>
</dbReference>
<proteinExistence type="predicted"/>
<protein>
    <submittedName>
        <fullName evidence="1">Phosphodiesterase</fullName>
    </submittedName>
</protein>
<name>A0A5C8Z3K9_9ACTN</name>
<dbReference type="Pfam" id="PF19461">
    <property type="entry name" value="DUF5998"/>
    <property type="match status" value="1"/>
</dbReference>